<sequence>MTDKNDDSICPLCQKNNRCDVKAGSGCWCMNTPVPEALLAKVPAHLKGVSCVCNVCIASYQLQQRLKTSVE</sequence>
<reference evidence="1 2" key="1">
    <citation type="submission" date="2019-07" db="EMBL/GenBank/DDBJ databases">
        <title>Genomes of sea-ice associated Colwellia species.</title>
        <authorList>
            <person name="Bowman J.P."/>
        </authorList>
    </citation>
    <scope>NUCLEOTIDE SEQUENCE [LARGE SCALE GENOMIC DNA]</scope>
    <source>
        <strain evidence="1 2">ACAM 459</strain>
    </source>
</reference>
<comment type="caution">
    <text evidence="1">The sequence shown here is derived from an EMBL/GenBank/DDBJ whole genome shotgun (WGS) entry which is preliminary data.</text>
</comment>
<dbReference type="AlphaFoldDB" id="A0A5C6QCJ3"/>
<keyword evidence="2" id="KW-1185">Reference proteome</keyword>
<organism evidence="1 2">
    <name type="scientific">Colwellia demingiae</name>
    <dbReference type="NCBI Taxonomy" id="89401"/>
    <lineage>
        <taxon>Bacteria</taxon>
        <taxon>Pseudomonadati</taxon>
        <taxon>Pseudomonadota</taxon>
        <taxon>Gammaproteobacteria</taxon>
        <taxon>Alteromonadales</taxon>
        <taxon>Colwelliaceae</taxon>
        <taxon>Colwellia</taxon>
    </lineage>
</organism>
<dbReference type="Proteomes" id="UP000321822">
    <property type="component" value="Unassembled WGS sequence"/>
</dbReference>
<dbReference type="EMBL" id="VOLT01000008">
    <property type="protein sequence ID" value="TWX66332.1"/>
    <property type="molecule type" value="Genomic_DNA"/>
</dbReference>
<dbReference type="RefSeq" id="WP_146789653.1">
    <property type="nucleotide sequence ID" value="NZ_VOLT01000008.1"/>
</dbReference>
<proteinExistence type="predicted"/>
<name>A0A5C6QCJ3_9GAMM</name>
<gene>
    <name evidence="1" type="ORF">ESZ36_15820</name>
</gene>
<evidence type="ECO:0000313" key="2">
    <source>
        <dbReference type="Proteomes" id="UP000321822"/>
    </source>
</evidence>
<dbReference type="OrthoDB" id="5625686at2"/>
<dbReference type="Pfam" id="PF14375">
    <property type="entry name" value="Cys_rich_CWC"/>
    <property type="match status" value="1"/>
</dbReference>
<evidence type="ECO:0000313" key="1">
    <source>
        <dbReference type="EMBL" id="TWX66332.1"/>
    </source>
</evidence>
<accession>A0A5C6QCJ3</accession>
<protein>
    <submittedName>
        <fullName evidence="1">Cysteine-rich CWC family protein</fullName>
    </submittedName>
</protein>
<dbReference type="InterPro" id="IPR032720">
    <property type="entry name" value="Cys_rich_CWC"/>
</dbReference>